<evidence type="ECO:0000256" key="1">
    <source>
        <dbReference type="SAM" id="MobiDB-lite"/>
    </source>
</evidence>
<name>A0ABZ3DDY6_9BURK</name>
<dbReference type="Proteomes" id="UP001448498">
    <property type="component" value="Chromosome 1"/>
</dbReference>
<dbReference type="CDD" id="cd01646">
    <property type="entry name" value="RT_Bac_retron_I"/>
    <property type="match status" value="1"/>
</dbReference>
<keyword evidence="3" id="KW-0695">RNA-directed DNA polymerase</keyword>
<feature type="region of interest" description="Disordered" evidence="1">
    <location>
        <begin position="8"/>
        <end position="27"/>
    </location>
</feature>
<evidence type="ECO:0000259" key="2">
    <source>
        <dbReference type="PROSITE" id="PS50878"/>
    </source>
</evidence>
<evidence type="ECO:0000313" key="4">
    <source>
        <dbReference type="Proteomes" id="UP001448498"/>
    </source>
</evidence>
<keyword evidence="3" id="KW-0808">Transferase</keyword>
<dbReference type="PROSITE" id="PS50878">
    <property type="entry name" value="RT_POL"/>
    <property type="match status" value="1"/>
</dbReference>
<dbReference type="EMBL" id="CP109821">
    <property type="protein sequence ID" value="XAE47023.1"/>
    <property type="molecule type" value="Genomic_DNA"/>
</dbReference>
<dbReference type="NCBIfam" id="NF041747">
    <property type="entry name" value="Drt3a"/>
    <property type="match status" value="1"/>
</dbReference>
<keyword evidence="3" id="KW-0548">Nucleotidyltransferase</keyword>
<feature type="domain" description="Reverse transcriptase" evidence="2">
    <location>
        <begin position="4"/>
        <end position="295"/>
    </location>
</feature>
<dbReference type="GO" id="GO:0003964">
    <property type="term" value="F:RNA-directed DNA polymerase activity"/>
    <property type="evidence" value="ECO:0007669"/>
    <property type="project" value="UniProtKB-KW"/>
</dbReference>
<protein>
    <submittedName>
        <fullName evidence="3">RNA-directed DNA polymerase</fullName>
    </submittedName>
</protein>
<dbReference type="RefSeq" id="WP_342702537.1">
    <property type="nucleotide sequence ID" value="NZ_CP109821.1"/>
</dbReference>
<sequence>MGSELYLLPPALDRPQQSEVRSRPRKTTTLMGKALYDQSFSYSAVRSVLRKSDFSTRKYLRNPTEKDKAIREAIQAASSNFSNANPLTFILSGGKKINRIAEFNDLLVVRKINQNLRFHAKTSFPSRAIITSNVRPILSEGVPYKVYRLDIKSFFESFTDQQISSCLNKIPLLGTRTVDLIHHILTQNGTGLPRGLSISSTISEMLMVDFDHKIRSLPQVFYYARFVDDILIVTSATESEKDFLALIEELLYPHTLNPRKLEKPPALASVKPIDKSKTPATQSSLLTIEYLGYNFSVFDPWLDKGIKNSNHFRDVRVDIAEAKVKKIKTRIVASLRSYCSNLNFDLLASRLKFLTCNFSVIDKNRDQKRLAGIYYNYHMVTPSDSDALVELDKFLRAAILSARGSVFSDFFSKTTKSQRRQLLRISFSKNFHKEAFVYTSPKILNQIQECWSYA</sequence>
<reference evidence="3 4" key="1">
    <citation type="submission" date="2022-10" db="EMBL/GenBank/DDBJ databases">
        <title>Genomic of Burkholderia cepacia PN-1.</title>
        <authorList>
            <person name="Yang Y."/>
            <person name="Guan H."/>
            <person name="Huang J."/>
        </authorList>
    </citation>
    <scope>NUCLEOTIDE SEQUENCE [LARGE SCALE GENOMIC DNA]</scope>
    <source>
        <strain evidence="3 4">PN-1</strain>
    </source>
</reference>
<keyword evidence="4" id="KW-1185">Reference proteome</keyword>
<dbReference type="InterPro" id="IPR000477">
    <property type="entry name" value="RT_dom"/>
</dbReference>
<gene>
    <name evidence="3" type="ORF">OHZ10_11745</name>
</gene>
<evidence type="ECO:0000313" key="3">
    <source>
        <dbReference type="EMBL" id="XAE47023.1"/>
    </source>
</evidence>
<organism evidence="3 4">
    <name type="scientific">Burkholderia arboris</name>
    <dbReference type="NCBI Taxonomy" id="488730"/>
    <lineage>
        <taxon>Bacteria</taxon>
        <taxon>Pseudomonadati</taxon>
        <taxon>Pseudomonadota</taxon>
        <taxon>Betaproteobacteria</taxon>
        <taxon>Burkholderiales</taxon>
        <taxon>Burkholderiaceae</taxon>
        <taxon>Burkholderia</taxon>
        <taxon>Burkholderia cepacia complex</taxon>
    </lineage>
</organism>
<proteinExistence type="predicted"/>
<accession>A0ABZ3DDY6</accession>